<accession>A0A3M6UFK3</accession>
<dbReference type="GO" id="GO:0006457">
    <property type="term" value="P:protein folding"/>
    <property type="evidence" value="ECO:0007669"/>
    <property type="project" value="TreeGrafter"/>
</dbReference>
<dbReference type="AlphaFoldDB" id="A0A3M6UFK3"/>
<dbReference type="EMBL" id="RCHS01001626">
    <property type="protein sequence ID" value="RMX52467.1"/>
    <property type="molecule type" value="Genomic_DNA"/>
</dbReference>
<comment type="caution">
    <text evidence="1">The sequence shown here is derived from an EMBL/GenBank/DDBJ whole genome shotgun (WGS) entry which is preliminary data.</text>
</comment>
<evidence type="ECO:0000313" key="1">
    <source>
        <dbReference type="EMBL" id="RMX52467.1"/>
    </source>
</evidence>
<reference evidence="1 2" key="1">
    <citation type="journal article" date="2018" name="Sci. Rep.">
        <title>Comparative analysis of the Pocillopora damicornis genome highlights role of immune system in coral evolution.</title>
        <authorList>
            <person name="Cunning R."/>
            <person name="Bay R.A."/>
            <person name="Gillette P."/>
            <person name="Baker A.C."/>
            <person name="Traylor-Knowles N."/>
        </authorList>
    </citation>
    <scope>NUCLEOTIDE SEQUENCE [LARGE SCALE GENOMIC DNA]</scope>
    <source>
        <strain evidence="1">RSMAS</strain>
        <tissue evidence="1">Whole animal</tissue>
    </source>
</reference>
<proteinExistence type="predicted"/>
<dbReference type="GO" id="GO:0005829">
    <property type="term" value="C:cytosol"/>
    <property type="evidence" value="ECO:0007669"/>
    <property type="project" value="TreeGrafter"/>
</dbReference>
<dbReference type="GO" id="GO:0051879">
    <property type="term" value="F:Hsp90 protein binding"/>
    <property type="evidence" value="ECO:0007669"/>
    <property type="project" value="TreeGrafter"/>
</dbReference>
<dbReference type="GO" id="GO:0005634">
    <property type="term" value="C:nucleus"/>
    <property type="evidence" value="ECO:0007669"/>
    <property type="project" value="TreeGrafter"/>
</dbReference>
<dbReference type="PANTHER" id="PTHR46035:SF1">
    <property type="entry name" value="TETRATRICOPEPTIDE REPEAT PROTEIN 4"/>
    <property type="match status" value="1"/>
</dbReference>
<sequence length="93" mass="10614">IARVCLEEGNKEYGQEKHQNAINSYSEGLQVNCEDIRLNAKLYSNRAAAHFHLGKNLFKGTTKFLMERNYEECLNDATVSVQLEPNLIKAIKK</sequence>
<dbReference type="SUPFAM" id="SSF48452">
    <property type="entry name" value="TPR-like"/>
    <property type="match status" value="1"/>
</dbReference>
<dbReference type="PANTHER" id="PTHR46035">
    <property type="entry name" value="TETRATRICOPEPTIDE REPEAT PROTEIN 4"/>
    <property type="match status" value="1"/>
</dbReference>
<dbReference type="STRING" id="46731.A0A3M6UFK3"/>
<protein>
    <submittedName>
        <fullName evidence="1">Uncharacterized protein</fullName>
    </submittedName>
</protein>
<dbReference type="OrthoDB" id="5986649at2759"/>
<dbReference type="Gene3D" id="1.25.40.10">
    <property type="entry name" value="Tetratricopeptide repeat domain"/>
    <property type="match status" value="1"/>
</dbReference>
<evidence type="ECO:0000313" key="2">
    <source>
        <dbReference type="Proteomes" id="UP000275408"/>
    </source>
</evidence>
<gene>
    <name evidence="1" type="ORF">pdam_00024848</name>
</gene>
<name>A0A3M6UFK3_POCDA</name>
<dbReference type="InterPro" id="IPR011990">
    <property type="entry name" value="TPR-like_helical_dom_sf"/>
</dbReference>
<keyword evidence="2" id="KW-1185">Reference proteome</keyword>
<dbReference type="GO" id="GO:0030544">
    <property type="term" value="F:Hsp70 protein binding"/>
    <property type="evidence" value="ECO:0007669"/>
    <property type="project" value="TreeGrafter"/>
</dbReference>
<organism evidence="1 2">
    <name type="scientific">Pocillopora damicornis</name>
    <name type="common">Cauliflower coral</name>
    <name type="synonym">Millepora damicornis</name>
    <dbReference type="NCBI Taxonomy" id="46731"/>
    <lineage>
        <taxon>Eukaryota</taxon>
        <taxon>Metazoa</taxon>
        <taxon>Cnidaria</taxon>
        <taxon>Anthozoa</taxon>
        <taxon>Hexacorallia</taxon>
        <taxon>Scleractinia</taxon>
        <taxon>Astrocoeniina</taxon>
        <taxon>Pocilloporidae</taxon>
        <taxon>Pocillopora</taxon>
    </lineage>
</organism>
<dbReference type="Proteomes" id="UP000275408">
    <property type="component" value="Unassembled WGS sequence"/>
</dbReference>
<feature type="non-terminal residue" evidence="1">
    <location>
        <position position="1"/>
    </location>
</feature>
<feature type="non-terminal residue" evidence="1">
    <location>
        <position position="93"/>
    </location>
</feature>